<proteinExistence type="inferred from homology"/>
<comment type="similarity">
    <text evidence="1">Belongs to the DegT/DnrJ/EryC1 family.</text>
</comment>
<dbReference type="Pfam" id="PF01041">
    <property type="entry name" value="DegT_DnrJ_EryC1"/>
    <property type="match status" value="1"/>
</dbReference>
<dbReference type="AlphaFoldDB" id="A0A2S2KU33"/>
<protein>
    <submittedName>
        <fullName evidence="2">Spore coat protein</fullName>
    </submittedName>
</protein>
<dbReference type="Gene3D" id="3.90.1150.10">
    <property type="entry name" value="Aspartate Aminotransferase, domain 1"/>
    <property type="match status" value="1"/>
</dbReference>
<dbReference type="Proteomes" id="UP000245829">
    <property type="component" value="Unassembled WGS sequence"/>
</dbReference>
<keyword evidence="2" id="KW-0167">Capsid protein</keyword>
<sequence length="374" mass="42598">MNSILKDKNKRKKDMQKIKLFDPHVSNSEEIAVNKVLKSHFWASGSGVGLVKKFEEEFSKYIDTKDCVAVNSGTAALNLALSIFDVKNKEVILPSLSFVSTANAVIENGGIPKFADIDEKTLCIDTEKISKLISKKTRLILPVHFAGLAVNLNDISSICKKYGLDSVEDAAHASGTKYKNKKIGSHGDLVCFSFHPVKNLAMPTGGLIAINRNNHKKISKILKEKRWCGISNRKNTDYDVKEIGWNYYMNEFSAAIGLEQLKKLDRMNDFRRKVAKKYSDEIELEHKMPFDNNCSYHFYWIRVKNREKFRKKLFEKGIETGIHYKPIHTFSFYKSKIKLPVTEKISNEIVSLPTHPNLTGKDVEKIINTVNKSY</sequence>
<gene>
    <name evidence="2" type="ORF">NZNM25_19430</name>
</gene>
<dbReference type="CDD" id="cd00616">
    <property type="entry name" value="AHBA_syn"/>
    <property type="match status" value="1"/>
</dbReference>
<evidence type="ECO:0000313" key="2">
    <source>
        <dbReference type="EMBL" id="GBH35152.1"/>
    </source>
</evidence>
<dbReference type="PIRSF" id="PIRSF000390">
    <property type="entry name" value="PLP_StrS"/>
    <property type="match status" value="1"/>
</dbReference>
<dbReference type="GO" id="GO:0008483">
    <property type="term" value="F:transaminase activity"/>
    <property type="evidence" value="ECO:0007669"/>
    <property type="project" value="TreeGrafter"/>
</dbReference>
<reference evidence="2 3" key="1">
    <citation type="submission" date="2018-05" db="EMBL/GenBank/DDBJ databases">
        <title>genome sequencing of Nitrosopumilus sp. NM25.</title>
        <authorList>
            <person name="Mori K."/>
            <person name="Nakagawa T."/>
        </authorList>
    </citation>
    <scope>NUCLEOTIDE SEQUENCE [LARGE SCALE GENOMIC DNA]</scope>
    <source>
        <strain evidence="2 3">NM25</strain>
    </source>
</reference>
<accession>A0A2S2KU33</accession>
<dbReference type="InterPro" id="IPR015422">
    <property type="entry name" value="PyrdxlP-dep_Trfase_small"/>
</dbReference>
<comment type="caution">
    <text evidence="2">The sequence shown here is derived from an EMBL/GenBank/DDBJ whole genome shotgun (WGS) entry which is preliminary data.</text>
</comment>
<dbReference type="GO" id="GO:0000271">
    <property type="term" value="P:polysaccharide biosynthetic process"/>
    <property type="evidence" value="ECO:0007669"/>
    <property type="project" value="TreeGrafter"/>
</dbReference>
<dbReference type="EMBL" id="BGKI01000012">
    <property type="protein sequence ID" value="GBH35152.1"/>
    <property type="molecule type" value="Genomic_DNA"/>
</dbReference>
<evidence type="ECO:0000256" key="1">
    <source>
        <dbReference type="RuleBase" id="RU004508"/>
    </source>
</evidence>
<dbReference type="GO" id="GO:0030170">
    <property type="term" value="F:pyridoxal phosphate binding"/>
    <property type="evidence" value="ECO:0007669"/>
    <property type="project" value="TreeGrafter"/>
</dbReference>
<dbReference type="PANTHER" id="PTHR30244:SF34">
    <property type="entry name" value="DTDP-4-AMINO-4,6-DIDEOXYGALACTOSE TRANSAMINASE"/>
    <property type="match status" value="1"/>
</dbReference>
<dbReference type="InterPro" id="IPR015421">
    <property type="entry name" value="PyrdxlP-dep_Trfase_major"/>
</dbReference>
<keyword evidence="1" id="KW-0663">Pyridoxal phosphate</keyword>
<keyword evidence="2" id="KW-0946">Virion</keyword>
<dbReference type="PANTHER" id="PTHR30244">
    <property type="entry name" value="TRANSAMINASE"/>
    <property type="match status" value="1"/>
</dbReference>
<dbReference type="InterPro" id="IPR000653">
    <property type="entry name" value="DegT/StrS_aminotransferase"/>
</dbReference>
<dbReference type="Gene3D" id="3.40.640.10">
    <property type="entry name" value="Type I PLP-dependent aspartate aminotransferase-like (Major domain)"/>
    <property type="match status" value="1"/>
</dbReference>
<organism evidence="2 3">
    <name type="scientific">Nitrosopumilus zosterae</name>
    <dbReference type="NCBI Taxonomy" id="718286"/>
    <lineage>
        <taxon>Archaea</taxon>
        <taxon>Nitrososphaerota</taxon>
        <taxon>Nitrososphaeria</taxon>
        <taxon>Nitrosopumilales</taxon>
        <taxon>Nitrosopumilaceae</taxon>
        <taxon>Nitrosopumilus</taxon>
    </lineage>
</organism>
<keyword evidence="3" id="KW-1185">Reference proteome</keyword>
<dbReference type="InterPro" id="IPR015424">
    <property type="entry name" value="PyrdxlP-dep_Trfase"/>
</dbReference>
<evidence type="ECO:0000313" key="3">
    <source>
        <dbReference type="Proteomes" id="UP000245829"/>
    </source>
</evidence>
<dbReference type="SUPFAM" id="SSF53383">
    <property type="entry name" value="PLP-dependent transferases"/>
    <property type="match status" value="1"/>
</dbReference>
<name>A0A2S2KU33_9ARCH</name>